<organism evidence="1 2">
    <name type="scientific">Petralouisia muris</name>
    <dbReference type="NCBI Taxonomy" id="3032872"/>
    <lineage>
        <taxon>Bacteria</taxon>
        <taxon>Bacillati</taxon>
        <taxon>Bacillota</taxon>
        <taxon>Clostridia</taxon>
        <taxon>Lachnospirales</taxon>
        <taxon>Lachnospiraceae</taxon>
        <taxon>Petralouisia</taxon>
    </lineage>
</organism>
<accession>A0AC61RUQ5</accession>
<proteinExistence type="predicted"/>
<name>A0AC61RUQ5_9FIRM</name>
<evidence type="ECO:0000313" key="1">
    <source>
        <dbReference type="EMBL" id="TGY95634.1"/>
    </source>
</evidence>
<gene>
    <name evidence="1" type="ORF">E5329_13745</name>
</gene>
<sequence>MRTSIDGLGDSIMSQLEEWTNGELKQAVNEGLKETAAAAERALKQGGPYTERTGKYTKDWTHDVRGSRASAITGLNGYSVYNQKHYQLTHLLEKGHQARNGGRVRAFEHIGPVNDTLGELAVQKITQKVRG</sequence>
<keyword evidence="2" id="KW-1185">Reference proteome</keyword>
<dbReference type="Proteomes" id="UP000304953">
    <property type="component" value="Unassembled WGS sequence"/>
</dbReference>
<protein>
    <submittedName>
        <fullName evidence="1">Uncharacterized protein</fullName>
    </submittedName>
</protein>
<dbReference type="EMBL" id="SRYA01000026">
    <property type="protein sequence ID" value="TGY95634.1"/>
    <property type="molecule type" value="Genomic_DNA"/>
</dbReference>
<reference evidence="1" key="1">
    <citation type="submission" date="2019-04" db="EMBL/GenBank/DDBJ databases">
        <title>Microbes associate with the intestines of laboratory mice.</title>
        <authorList>
            <person name="Navarre W."/>
            <person name="Wong E."/>
            <person name="Huang K."/>
            <person name="Tropini C."/>
            <person name="Ng K."/>
            <person name="Yu B."/>
        </authorList>
    </citation>
    <scope>NUCLEOTIDE SEQUENCE</scope>
    <source>
        <strain evidence="1">NM01_1-7b</strain>
    </source>
</reference>
<evidence type="ECO:0000313" key="2">
    <source>
        <dbReference type="Proteomes" id="UP000304953"/>
    </source>
</evidence>
<comment type="caution">
    <text evidence="1">The sequence shown here is derived from an EMBL/GenBank/DDBJ whole genome shotgun (WGS) entry which is preliminary data.</text>
</comment>